<dbReference type="EMBL" id="BMXS01000025">
    <property type="protein sequence ID" value="GGY06106.1"/>
    <property type="molecule type" value="Genomic_DNA"/>
</dbReference>
<keyword evidence="4 6" id="KW-0067">ATP-binding</keyword>
<dbReference type="RefSeq" id="WP_189471892.1">
    <property type="nucleotide sequence ID" value="NZ_BMXS01000025.1"/>
</dbReference>
<dbReference type="InterPro" id="IPR003593">
    <property type="entry name" value="AAA+_ATPase"/>
</dbReference>
<evidence type="ECO:0000256" key="1">
    <source>
        <dbReference type="ARBA" id="ARBA00005417"/>
    </source>
</evidence>
<gene>
    <name evidence="6" type="primary">ssuB</name>
    <name evidence="6" type="ORF">GCM10007160_37120</name>
</gene>
<evidence type="ECO:0000256" key="4">
    <source>
        <dbReference type="ARBA" id="ARBA00022840"/>
    </source>
</evidence>
<evidence type="ECO:0000256" key="3">
    <source>
        <dbReference type="ARBA" id="ARBA00022741"/>
    </source>
</evidence>
<dbReference type="PANTHER" id="PTHR42788">
    <property type="entry name" value="TAURINE IMPORT ATP-BINDING PROTEIN-RELATED"/>
    <property type="match status" value="1"/>
</dbReference>
<dbReference type="Gene3D" id="3.40.50.300">
    <property type="entry name" value="P-loop containing nucleotide triphosphate hydrolases"/>
    <property type="match status" value="1"/>
</dbReference>
<keyword evidence="3" id="KW-0547">Nucleotide-binding</keyword>
<dbReference type="InterPro" id="IPR017871">
    <property type="entry name" value="ABC_transporter-like_CS"/>
</dbReference>
<name>A0ABQ2ZAA7_9GAMM</name>
<dbReference type="InterPro" id="IPR027417">
    <property type="entry name" value="P-loop_NTPase"/>
</dbReference>
<evidence type="ECO:0000313" key="6">
    <source>
        <dbReference type="EMBL" id="GGY06106.1"/>
    </source>
</evidence>
<sequence>MPDLEVRIDEKRFGDAVILRDLTFSAQCGEFLALVGPSGVGKSTLLNLIAGLDPLFDGSIHWHGAPLHRHAHSPERLGMMFQEPRLMPWLSALDNVRLVLADPAAESERARTLLQEVGLGHALDAWPNQLSGGMQRRVALARAFAVDPRLLLMDEPFVSLDMPTGNRLRESLLALWQRDRPLVLFVTHDLREALALADRVLFLSEPPARIMLDYVVPLERPRNLEGTAIAKLQERLFSRHPSLLSGALEAPSVRHDT</sequence>
<comment type="caution">
    <text evidence="6">The sequence shown here is derived from an EMBL/GenBank/DDBJ whole genome shotgun (WGS) entry which is preliminary data.</text>
</comment>
<dbReference type="GO" id="GO:0005524">
    <property type="term" value="F:ATP binding"/>
    <property type="evidence" value="ECO:0007669"/>
    <property type="project" value="UniProtKB-KW"/>
</dbReference>
<evidence type="ECO:0000259" key="5">
    <source>
        <dbReference type="PROSITE" id="PS50893"/>
    </source>
</evidence>
<protein>
    <submittedName>
        <fullName evidence="6">Aliphatic sulfonates import ATP-binding protein SsuB</fullName>
    </submittedName>
</protein>
<reference evidence="7" key="1">
    <citation type="journal article" date="2019" name="Int. J. Syst. Evol. Microbiol.">
        <title>The Global Catalogue of Microorganisms (GCM) 10K type strain sequencing project: providing services to taxonomists for standard genome sequencing and annotation.</title>
        <authorList>
            <consortium name="The Broad Institute Genomics Platform"/>
            <consortium name="The Broad Institute Genome Sequencing Center for Infectious Disease"/>
            <person name="Wu L."/>
            <person name="Ma J."/>
        </authorList>
    </citation>
    <scope>NUCLEOTIDE SEQUENCE [LARGE SCALE GENOMIC DNA]</scope>
    <source>
        <strain evidence="7">KCTC 22228</strain>
    </source>
</reference>
<keyword evidence="7" id="KW-1185">Reference proteome</keyword>
<dbReference type="PROSITE" id="PS50893">
    <property type="entry name" value="ABC_TRANSPORTER_2"/>
    <property type="match status" value="1"/>
</dbReference>
<keyword evidence="2" id="KW-0813">Transport</keyword>
<dbReference type="PANTHER" id="PTHR42788:SF19">
    <property type="entry name" value="ALIPHATIC SULFONATES IMPORT ATP-BINDING PROTEIN SSUB 2"/>
    <property type="match status" value="1"/>
</dbReference>
<dbReference type="Proteomes" id="UP000653056">
    <property type="component" value="Unassembled WGS sequence"/>
</dbReference>
<dbReference type="InterPro" id="IPR003439">
    <property type="entry name" value="ABC_transporter-like_ATP-bd"/>
</dbReference>
<evidence type="ECO:0000256" key="2">
    <source>
        <dbReference type="ARBA" id="ARBA00022448"/>
    </source>
</evidence>
<dbReference type="SMART" id="SM00382">
    <property type="entry name" value="AAA"/>
    <property type="match status" value="1"/>
</dbReference>
<dbReference type="InterPro" id="IPR050166">
    <property type="entry name" value="ABC_transporter_ATP-bind"/>
</dbReference>
<dbReference type="Pfam" id="PF00005">
    <property type="entry name" value="ABC_tran"/>
    <property type="match status" value="1"/>
</dbReference>
<comment type="similarity">
    <text evidence="1">Belongs to the ABC transporter superfamily.</text>
</comment>
<dbReference type="PROSITE" id="PS00211">
    <property type="entry name" value="ABC_TRANSPORTER_1"/>
    <property type="match status" value="1"/>
</dbReference>
<evidence type="ECO:0000313" key="7">
    <source>
        <dbReference type="Proteomes" id="UP000653056"/>
    </source>
</evidence>
<proteinExistence type="inferred from homology"/>
<feature type="domain" description="ABC transporter" evidence="5">
    <location>
        <begin position="4"/>
        <end position="230"/>
    </location>
</feature>
<dbReference type="SUPFAM" id="SSF52540">
    <property type="entry name" value="P-loop containing nucleoside triphosphate hydrolases"/>
    <property type="match status" value="1"/>
</dbReference>
<accession>A0ABQ2ZAA7</accession>
<organism evidence="6 7">
    <name type="scientific">Litchfieldella qijiaojingensis</name>
    <dbReference type="NCBI Taxonomy" id="980347"/>
    <lineage>
        <taxon>Bacteria</taxon>
        <taxon>Pseudomonadati</taxon>
        <taxon>Pseudomonadota</taxon>
        <taxon>Gammaproteobacteria</taxon>
        <taxon>Oceanospirillales</taxon>
        <taxon>Halomonadaceae</taxon>
        <taxon>Litchfieldella</taxon>
    </lineage>
</organism>